<accession>A0A918VH28</accession>
<evidence type="ECO:0000313" key="1">
    <source>
        <dbReference type="EMBL" id="GGZ96181.1"/>
    </source>
</evidence>
<dbReference type="SUPFAM" id="SSF52540">
    <property type="entry name" value="P-loop containing nucleoside triphosphate hydrolases"/>
    <property type="match status" value="1"/>
</dbReference>
<organism evidence="1 2">
    <name type="scientific">Novosphingobium arvoryzae</name>
    <dbReference type="NCBI Taxonomy" id="1256514"/>
    <lineage>
        <taxon>Bacteria</taxon>
        <taxon>Pseudomonadati</taxon>
        <taxon>Pseudomonadota</taxon>
        <taxon>Alphaproteobacteria</taxon>
        <taxon>Sphingomonadales</taxon>
        <taxon>Sphingomonadaceae</taxon>
        <taxon>Novosphingobium</taxon>
    </lineage>
</organism>
<evidence type="ECO:0008006" key="3">
    <source>
        <dbReference type="Google" id="ProtNLM"/>
    </source>
</evidence>
<dbReference type="InterPro" id="IPR027417">
    <property type="entry name" value="P-loop_NTPase"/>
</dbReference>
<reference evidence="1" key="1">
    <citation type="journal article" date="2014" name="Int. J. Syst. Evol. Microbiol.">
        <title>Complete genome sequence of Corynebacterium casei LMG S-19264T (=DSM 44701T), isolated from a smear-ripened cheese.</title>
        <authorList>
            <consortium name="US DOE Joint Genome Institute (JGI-PGF)"/>
            <person name="Walter F."/>
            <person name="Albersmeier A."/>
            <person name="Kalinowski J."/>
            <person name="Ruckert C."/>
        </authorList>
    </citation>
    <scope>NUCLEOTIDE SEQUENCE</scope>
    <source>
        <strain evidence="1">KCTC 32422</strain>
    </source>
</reference>
<sequence length="271" mass="28112">MNIVPVIRTQRDASVMNVPRPELSLSLPDKAAPLRCPTGVASLDAALGGGLAAGRIHEIHAAEPDDGASAAGFAALLAAGVLGRGKPLVWLRERGAVRSSGIVQAEGLLELCGTLPRDCLFVLADDAPALLRAGHDALRCADLGAVLLEARGPMPRLDLTASRRLLLAAERTGVTLLLLRIGAQPAPSAADTRWAISAAPSRALPANAPGAPTFDLALLRQRAGPSGLSWRLEWNRDQRIFQDAALFEPVVSVPADRPAAGGAVVSFPNAA</sequence>
<dbReference type="AlphaFoldDB" id="A0A918VH28"/>
<comment type="caution">
    <text evidence="1">The sequence shown here is derived from an EMBL/GenBank/DDBJ whole genome shotgun (WGS) entry which is preliminary data.</text>
</comment>
<reference evidence="1" key="2">
    <citation type="submission" date="2020-09" db="EMBL/GenBank/DDBJ databases">
        <authorList>
            <person name="Sun Q."/>
            <person name="Kim S."/>
        </authorList>
    </citation>
    <scope>NUCLEOTIDE SEQUENCE</scope>
    <source>
        <strain evidence="1">KCTC 32422</strain>
    </source>
</reference>
<dbReference type="PIRSF" id="PIRSF034285">
    <property type="entry name" value="UCP034285"/>
    <property type="match status" value="1"/>
</dbReference>
<gene>
    <name evidence="1" type="ORF">GCM10011617_15930</name>
</gene>
<proteinExistence type="predicted"/>
<dbReference type="Proteomes" id="UP000634139">
    <property type="component" value="Unassembled WGS sequence"/>
</dbReference>
<dbReference type="Gene3D" id="3.40.50.300">
    <property type="entry name" value="P-loop containing nucleotide triphosphate hydrolases"/>
    <property type="match status" value="1"/>
</dbReference>
<protein>
    <recommendedName>
        <fullName evidence="3">Protein ImuA</fullName>
    </recommendedName>
</protein>
<dbReference type="InterPro" id="IPR017026">
    <property type="entry name" value="ImuA"/>
</dbReference>
<name>A0A918VH28_9SPHN</name>
<keyword evidence="2" id="KW-1185">Reference proteome</keyword>
<evidence type="ECO:0000313" key="2">
    <source>
        <dbReference type="Proteomes" id="UP000634139"/>
    </source>
</evidence>
<dbReference type="EMBL" id="BMZD01000003">
    <property type="protein sequence ID" value="GGZ96181.1"/>
    <property type="molecule type" value="Genomic_DNA"/>
</dbReference>